<comment type="caution">
    <text evidence="2">The sequence shown here is derived from an EMBL/GenBank/DDBJ whole genome shotgun (WGS) entry which is preliminary data.</text>
</comment>
<organism evidence="2 3">
    <name type="scientific">Kitasatospora viridis</name>
    <dbReference type="NCBI Taxonomy" id="281105"/>
    <lineage>
        <taxon>Bacteria</taxon>
        <taxon>Bacillati</taxon>
        <taxon>Actinomycetota</taxon>
        <taxon>Actinomycetes</taxon>
        <taxon>Kitasatosporales</taxon>
        <taxon>Streptomycetaceae</taxon>
        <taxon>Kitasatospora</taxon>
    </lineage>
</organism>
<name>A0A561UGD6_9ACTN</name>
<gene>
    <name evidence="2" type="ORF">FHX73_112231</name>
</gene>
<dbReference type="EMBL" id="VIWT01000001">
    <property type="protein sequence ID" value="TWF98423.1"/>
    <property type="molecule type" value="Genomic_DNA"/>
</dbReference>
<accession>A0A561UGD6</accession>
<evidence type="ECO:0000313" key="2">
    <source>
        <dbReference type="EMBL" id="TWF98423.1"/>
    </source>
</evidence>
<sequence>MSLSTPVIAALGAVALIGAGTLGGSYAYASGQHKPVTTQATITIGRDSHRIQPSCFNGGKPLDDATNKACSVLFSQPNKWPTLTVKSSDRIGVGLDPDSAKNGWTASTNGGGGQGVQIAPYQKDTTFSGLVPAANVLSSVRDTHLTILEYDPNSPQSSSKQSLIAVWFIDLKNNAAPVGTPDTSGDASQGDGSSQGQ</sequence>
<reference evidence="2 3" key="1">
    <citation type="submission" date="2019-06" db="EMBL/GenBank/DDBJ databases">
        <title>Sequencing the genomes of 1000 actinobacteria strains.</title>
        <authorList>
            <person name="Klenk H.-P."/>
        </authorList>
    </citation>
    <scope>NUCLEOTIDE SEQUENCE [LARGE SCALE GENOMIC DNA]</scope>
    <source>
        <strain evidence="2 3">DSM 44826</strain>
    </source>
</reference>
<dbReference type="OrthoDB" id="4228381at2"/>
<dbReference type="Proteomes" id="UP000317940">
    <property type="component" value="Unassembled WGS sequence"/>
</dbReference>
<feature type="region of interest" description="Disordered" evidence="1">
    <location>
        <begin position="175"/>
        <end position="197"/>
    </location>
</feature>
<dbReference type="AlphaFoldDB" id="A0A561UGD6"/>
<evidence type="ECO:0000313" key="3">
    <source>
        <dbReference type="Proteomes" id="UP000317940"/>
    </source>
</evidence>
<dbReference type="RefSeq" id="WP_145904862.1">
    <property type="nucleotide sequence ID" value="NZ_BAAAMZ010000024.1"/>
</dbReference>
<feature type="compositionally biased region" description="Low complexity" evidence="1">
    <location>
        <begin position="182"/>
        <end position="197"/>
    </location>
</feature>
<protein>
    <submittedName>
        <fullName evidence="2">Uncharacterized protein</fullName>
    </submittedName>
</protein>
<keyword evidence="3" id="KW-1185">Reference proteome</keyword>
<evidence type="ECO:0000256" key="1">
    <source>
        <dbReference type="SAM" id="MobiDB-lite"/>
    </source>
</evidence>
<proteinExistence type="predicted"/>